<evidence type="ECO:0000259" key="1">
    <source>
        <dbReference type="PROSITE" id="PS51186"/>
    </source>
</evidence>
<dbReference type="CDD" id="cd04301">
    <property type="entry name" value="NAT_SF"/>
    <property type="match status" value="1"/>
</dbReference>
<name>A0A5D4TEU7_9BACI</name>
<evidence type="ECO:0000313" key="2">
    <source>
        <dbReference type="EMBL" id="TYS74283.1"/>
    </source>
</evidence>
<dbReference type="EMBL" id="VTET01000001">
    <property type="protein sequence ID" value="TYS74283.1"/>
    <property type="molecule type" value="Genomic_DNA"/>
</dbReference>
<dbReference type="PANTHER" id="PTHR43415">
    <property type="entry name" value="SPERMIDINE N(1)-ACETYLTRANSFERASE"/>
    <property type="match status" value="1"/>
</dbReference>
<organism evidence="2 3">
    <name type="scientific">Sutcliffiella horikoshii</name>
    <dbReference type="NCBI Taxonomy" id="79883"/>
    <lineage>
        <taxon>Bacteria</taxon>
        <taxon>Bacillati</taxon>
        <taxon>Bacillota</taxon>
        <taxon>Bacilli</taxon>
        <taxon>Bacillales</taxon>
        <taxon>Bacillaceae</taxon>
        <taxon>Sutcliffiella</taxon>
    </lineage>
</organism>
<feature type="domain" description="N-acetyltransferase" evidence="1">
    <location>
        <begin position="1"/>
        <end position="165"/>
    </location>
</feature>
<dbReference type="PANTHER" id="PTHR43415:SF3">
    <property type="entry name" value="GNAT-FAMILY ACETYLTRANSFERASE"/>
    <property type="match status" value="1"/>
</dbReference>
<dbReference type="InterPro" id="IPR000182">
    <property type="entry name" value="GNAT_dom"/>
</dbReference>
<dbReference type="PROSITE" id="PS51186">
    <property type="entry name" value="GNAT"/>
    <property type="match status" value="1"/>
</dbReference>
<accession>A0A5D4TEU7</accession>
<keyword evidence="2" id="KW-0808">Transferase</keyword>
<dbReference type="InterPro" id="IPR017255">
    <property type="entry name" value="AcTrfase_GNAT_prd"/>
</dbReference>
<dbReference type="OrthoDB" id="9773249at2"/>
<sequence>MLIREIRIEDAENLLVLIKEVESTSTFMLMEPGERETTLEQQQKRIELLDKQKNSTIFVAEENGKFIGYLFVMGGSVKRTKHTAYLVIGILQEYRGKGIGRTLFDNAINWASKHNISRLELTVVTENESGVALYKKSGFDIEGTKRKSLIINDKSYDEYYMSKLL</sequence>
<dbReference type="AlphaFoldDB" id="A0A5D4TEU7"/>
<dbReference type="Gene3D" id="3.40.630.30">
    <property type="match status" value="1"/>
</dbReference>
<proteinExistence type="predicted"/>
<dbReference type="SUPFAM" id="SSF55729">
    <property type="entry name" value="Acyl-CoA N-acyltransferases (Nat)"/>
    <property type="match status" value="1"/>
</dbReference>
<protein>
    <submittedName>
        <fullName evidence="2">GNAT family N-acetyltransferase</fullName>
    </submittedName>
</protein>
<dbReference type="GO" id="GO:0016747">
    <property type="term" value="F:acyltransferase activity, transferring groups other than amino-acyl groups"/>
    <property type="evidence" value="ECO:0007669"/>
    <property type="project" value="InterPro"/>
</dbReference>
<reference evidence="2 3" key="1">
    <citation type="submission" date="2019-08" db="EMBL/GenBank/DDBJ databases">
        <title>Bacillus genomes from the desert of Cuatro Cienegas, Coahuila.</title>
        <authorList>
            <person name="Olmedo-Alvarez G."/>
        </authorList>
    </citation>
    <scope>NUCLEOTIDE SEQUENCE [LARGE SCALE GENOMIC DNA]</scope>
    <source>
        <strain evidence="2 3">CH98b_3T</strain>
    </source>
</reference>
<dbReference type="RefSeq" id="WP_148978110.1">
    <property type="nucleotide sequence ID" value="NZ_JBNILM010000001.1"/>
</dbReference>
<dbReference type="Proteomes" id="UP000324517">
    <property type="component" value="Unassembled WGS sequence"/>
</dbReference>
<dbReference type="PIRSF" id="PIRSF037663">
    <property type="entry name" value="Acetyltransf_GNAT_prd"/>
    <property type="match status" value="1"/>
</dbReference>
<dbReference type="Pfam" id="PF00583">
    <property type="entry name" value="Acetyltransf_1"/>
    <property type="match status" value="1"/>
</dbReference>
<gene>
    <name evidence="2" type="ORF">FZC75_00830</name>
</gene>
<comment type="caution">
    <text evidence="2">The sequence shown here is derived from an EMBL/GenBank/DDBJ whole genome shotgun (WGS) entry which is preliminary data.</text>
</comment>
<evidence type="ECO:0000313" key="3">
    <source>
        <dbReference type="Proteomes" id="UP000324517"/>
    </source>
</evidence>
<dbReference type="InterPro" id="IPR016181">
    <property type="entry name" value="Acyl_CoA_acyltransferase"/>
</dbReference>